<dbReference type="PANTHER" id="PTHR33802">
    <property type="entry name" value="SI:CH211-161H7.5-RELATED"/>
    <property type="match status" value="1"/>
</dbReference>
<keyword evidence="3" id="KW-1185">Reference proteome</keyword>
<dbReference type="KEGG" id="epa:110232523"/>
<feature type="transmembrane region" description="Helical" evidence="1">
    <location>
        <begin position="205"/>
        <end position="224"/>
    </location>
</feature>
<evidence type="ECO:0000313" key="2">
    <source>
        <dbReference type="EnsemblMetazoa" id="XP_020893397.1"/>
    </source>
</evidence>
<organism evidence="2 3">
    <name type="scientific">Exaiptasia diaphana</name>
    <name type="common">Tropical sea anemone</name>
    <name type="synonym">Aiptasia pulchella</name>
    <dbReference type="NCBI Taxonomy" id="2652724"/>
    <lineage>
        <taxon>Eukaryota</taxon>
        <taxon>Metazoa</taxon>
        <taxon>Cnidaria</taxon>
        <taxon>Anthozoa</taxon>
        <taxon>Hexacorallia</taxon>
        <taxon>Actiniaria</taxon>
        <taxon>Aiptasiidae</taxon>
        <taxon>Exaiptasia</taxon>
    </lineage>
</organism>
<feature type="transmembrane region" description="Helical" evidence="1">
    <location>
        <begin position="100"/>
        <end position="121"/>
    </location>
</feature>
<accession>A0A913WSF2</accession>
<sequence>MASTTSYRCLLFLLALVTFVFFSAAAVLFYLGKYHDKSPMKVFFNHSVPLVGYEKYKLDAITPADWTWWIWAPVFGWQVPWLLYAFIIPCRRQPPKVFTMPFFIIAAIAFGFIAGWVLLWSKHLVNVAFGFLGGACMCLYICLALTYHRLRDTYETTKRFPVCDHIMIQLFLINGLALISSWATYSVFVHLGIIFHYTSGVEEHITATMTMAGMSAVIFFWFMLDNFVFQSYTLYTFTVYPALVVGYTGVFERWWDYKNSDNNDRNDIFYVVLLGVTALLALLKILFMICRTCLRRKRSRSHVVTADEQYNMNEY</sequence>
<reference evidence="2" key="1">
    <citation type="submission" date="2022-11" db="UniProtKB">
        <authorList>
            <consortium name="EnsemblMetazoa"/>
        </authorList>
    </citation>
    <scope>IDENTIFICATION</scope>
</reference>
<feature type="transmembrane region" description="Helical" evidence="1">
    <location>
        <begin position="231"/>
        <end position="248"/>
    </location>
</feature>
<evidence type="ECO:0000313" key="3">
    <source>
        <dbReference type="Proteomes" id="UP000887567"/>
    </source>
</evidence>
<dbReference type="OMA" id="WTWWIWA"/>
<keyword evidence="1" id="KW-0812">Transmembrane</keyword>
<dbReference type="GeneID" id="110232523"/>
<keyword evidence="1" id="KW-0472">Membrane</keyword>
<proteinExistence type="predicted"/>
<evidence type="ECO:0000256" key="1">
    <source>
        <dbReference type="SAM" id="Phobius"/>
    </source>
</evidence>
<name>A0A913WSF2_EXADI</name>
<dbReference type="PANTHER" id="PTHR33802:SF1">
    <property type="entry name" value="XK-RELATED PROTEIN"/>
    <property type="match status" value="1"/>
</dbReference>
<keyword evidence="1" id="KW-1133">Transmembrane helix</keyword>
<feature type="transmembrane region" description="Helical" evidence="1">
    <location>
        <begin position="268"/>
        <end position="290"/>
    </location>
</feature>
<feature type="transmembrane region" description="Helical" evidence="1">
    <location>
        <begin position="127"/>
        <end position="147"/>
    </location>
</feature>
<dbReference type="Proteomes" id="UP000887567">
    <property type="component" value="Unplaced"/>
</dbReference>
<feature type="transmembrane region" description="Helical" evidence="1">
    <location>
        <begin position="168"/>
        <end position="193"/>
    </location>
</feature>
<feature type="transmembrane region" description="Helical" evidence="1">
    <location>
        <begin position="9"/>
        <end position="31"/>
    </location>
</feature>
<dbReference type="OrthoDB" id="5586934at2759"/>
<feature type="transmembrane region" description="Helical" evidence="1">
    <location>
        <begin position="68"/>
        <end position="88"/>
    </location>
</feature>
<dbReference type="RefSeq" id="XP_020893397.1">
    <property type="nucleotide sequence ID" value="XM_021037738.2"/>
</dbReference>
<dbReference type="EnsemblMetazoa" id="XM_021037738.2">
    <property type="protein sequence ID" value="XP_020893397.1"/>
    <property type="gene ID" value="LOC110232523"/>
</dbReference>
<dbReference type="AlphaFoldDB" id="A0A913WSF2"/>
<protein>
    <submittedName>
        <fullName evidence="2">Uncharacterized protein</fullName>
    </submittedName>
</protein>